<evidence type="ECO:0000313" key="2">
    <source>
        <dbReference type="Proteomes" id="UP000194280"/>
    </source>
</evidence>
<evidence type="ECO:0000313" key="1">
    <source>
        <dbReference type="EMBL" id="OTA30375.1"/>
    </source>
</evidence>
<sequence>MRFEFEDLEVYLKPHGDNSEPSRVCERPGIQIGGNFKTAWVYAQWKTDSKFDIVISFGPNFKLGSANIIQIGVRAGKGQTNHCFKDSAVFGIQTLWVQGQQHVLSSFTAKAYDEACCPELQADGAGKPIALSDAPGNVPEGSSEKNWAFLIRPMQDEQVWGKAGKRKSFKGKSFDRDTTPGNITVYVTRGTVTWDPSGEV</sequence>
<protein>
    <submittedName>
        <fullName evidence="1">Uncharacterized protein</fullName>
    </submittedName>
</protein>
<dbReference type="OrthoDB" id="3881223at2759"/>
<dbReference type="EMBL" id="MUNK01000141">
    <property type="protein sequence ID" value="OTA30375.1"/>
    <property type="molecule type" value="Genomic_DNA"/>
</dbReference>
<gene>
    <name evidence="1" type="ORF">BTJ68_09161</name>
</gene>
<proteinExistence type="predicted"/>
<name>A0A1Z5T2V7_HORWE</name>
<dbReference type="InParanoid" id="A0A1Z5T2V7"/>
<keyword evidence="2" id="KW-1185">Reference proteome</keyword>
<accession>A0A1Z5T2V7</accession>
<dbReference type="AlphaFoldDB" id="A0A1Z5T2V7"/>
<reference evidence="1 2" key="1">
    <citation type="submission" date="2017-01" db="EMBL/GenBank/DDBJ databases">
        <title>The recent genome duplication of the halophilic yeast Hortaea werneckii: insights from long-read sequencing.</title>
        <authorList>
            <person name="Sinha S."/>
            <person name="Flibotte S."/>
            <person name="Neira M."/>
            <person name="Lenassi M."/>
            <person name="Gostincar C."/>
            <person name="Stajich J.E."/>
            <person name="Nislow C.E."/>
        </authorList>
    </citation>
    <scope>NUCLEOTIDE SEQUENCE [LARGE SCALE GENOMIC DNA]</scope>
    <source>
        <strain evidence="1 2">EXF-2000</strain>
    </source>
</reference>
<dbReference type="VEuPathDB" id="FungiDB:BTJ68_09161"/>
<comment type="caution">
    <text evidence="1">The sequence shown here is derived from an EMBL/GenBank/DDBJ whole genome shotgun (WGS) entry which is preliminary data.</text>
</comment>
<organism evidence="1 2">
    <name type="scientific">Hortaea werneckii EXF-2000</name>
    <dbReference type="NCBI Taxonomy" id="1157616"/>
    <lineage>
        <taxon>Eukaryota</taxon>
        <taxon>Fungi</taxon>
        <taxon>Dikarya</taxon>
        <taxon>Ascomycota</taxon>
        <taxon>Pezizomycotina</taxon>
        <taxon>Dothideomycetes</taxon>
        <taxon>Dothideomycetidae</taxon>
        <taxon>Mycosphaerellales</taxon>
        <taxon>Teratosphaeriaceae</taxon>
        <taxon>Hortaea</taxon>
    </lineage>
</organism>
<dbReference type="Proteomes" id="UP000194280">
    <property type="component" value="Unassembled WGS sequence"/>
</dbReference>